<protein>
    <submittedName>
        <fullName evidence="2">Uncharacterized protein</fullName>
    </submittedName>
</protein>
<dbReference type="Proteomes" id="UP000663832">
    <property type="component" value="Unassembled WGS sequence"/>
</dbReference>
<gene>
    <name evidence="1" type="ORF">BJG266_LOCUS19023</name>
    <name evidence="2" type="ORF">QVE165_LOCUS21670</name>
</gene>
<name>A0A814QYY4_9BILA</name>
<evidence type="ECO:0000313" key="1">
    <source>
        <dbReference type="EMBL" id="CAF1058448.1"/>
    </source>
</evidence>
<proteinExistence type="predicted"/>
<evidence type="ECO:0000313" key="2">
    <source>
        <dbReference type="EMBL" id="CAF1126104.1"/>
    </source>
</evidence>
<evidence type="ECO:0000313" key="3">
    <source>
        <dbReference type="Proteomes" id="UP000663832"/>
    </source>
</evidence>
<accession>A0A814QYY4</accession>
<keyword evidence="3" id="KW-1185">Reference proteome</keyword>
<sequence>MDGSALQQLYTFCNNNSTIDFESLHKQLKKKSIDDDLSPTEYTRFISEMKKISMDVPPPPHIRSGACTIS</sequence>
<dbReference type="AlphaFoldDB" id="A0A814QYY4"/>
<comment type="caution">
    <text evidence="2">The sequence shown here is derived from an EMBL/GenBank/DDBJ whole genome shotgun (WGS) entry which is preliminary data.</text>
</comment>
<dbReference type="Proteomes" id="UP000663877">
    <property type="component" value="Unassembled WGS sequence"/>
</dbReference>
<dbReference type="OrthoDB" id="10066731at2759"/>
<organism evidence="2 3">
    <name type="scientific">Adineta steineri</name>
    <dbReference type="NCBI Taxonomy" id="433720"/>
    <lineage>
        <taxon>Eukaryota</taxon>
        <taxon>Metazoa</taxon>
        <taxon>Spiralia</taxon>
        <taxon>Gnathifera</taxon>
        <taxon>Rotifera</taxon>
        <taxon>Eurotatoria</taxon>
        <taxon>Bdelloidea</taxon>
        <taxon>Adinetida</taxon>
        <taxon>Adinetidae</taxon>
        <taxon>Adineta</taxon>
    </lineage>
</organism>
<reference evidence="2" key="1">
    <citation type="submission" date="2021-02" db="EMBL/GenBank/DDBJ databases">
        <authorList>
            <person name="Nowell W R."/>
        </authorList>
    </citation>
    <scope>NUCLEOTIDE SEQUENCE</scope>
</reference>
<dbReference type="EMBL" id="CAJNOI010000100">
    <property type="protein sequence ID" value="CAF1058448.1"/>
    <property type="molecule type" value="Genomic_DNA"/>
</dbReference>
<dbReference type="EMBL" id="CAJNOM010000140">
    <property type="protein sequence ID" value="CAF1126104.1"/>
    <property type="molecule type" value="Genomic_DNA"/>
</dbReference>